<dbReference type="Proteomes" id="UP000094609">
    <property type="component" value="Chromosome"/>
</dbReference>
<reference evidence="8" key="1">
    <citation type="submission" date="2016-08" db="EMBL/GenBank/DDBJ databases">
        <title>Complete genome sequence of the organohalide-respiring Epsilonproteobacterium Sulfurospirillum halorespirans.</title>
        <authorList>
            <person name="Goris T."/>
            <person name="Zimmermann J."/>
            <person name="Schenz B."/>
            <person name="Lemos M."/>
            <person name="Hackermueller J."/>
            <person name="Diekert G."/>
        </authorList>
    </citation>
    <scope>NUCLEOTIDE SEQUENCE [LARGE SCALE GENOMIC DNA]</scope>
    <source>
        <strain>DSM 13726</strain>
        <strain evidence="8">PCE-M2</strain>
    </source>
</reference>
<evidence type="ECO:0000256" key="4">
    <source>
        <dbReference type="PIRSR" id="PIRSR606118-50"/>
    </source>
</evidence>
<feature type="domain" description="Resolvase/invertase-type recombinase catalytic" evidence="6">
    <location>
        <begin position="3"/>
        <end position="147"/>
    </location>
</feature>
<dbReference type="SUPFAM" id="SSF53041">
    <property type="entry name" value="Resolvase-like"/>
    <property type="match status" value="1"/>
</dbReference>
<dbReference type="PROSITE" id="PS00397">
    <property type="entry name" value="RECOMBINASES_1"/>
    <property type="match status" value="1"/>
</dbReference>
<evidence type="ECO:0000256" key="5">
    <source>
        <dbReference type="PROSITE-ProRule" id="PRU10137"/>
    </source>
</evidence>
<dbReference type="PATRIC" id="fig|1193502.14.peg.434"/>
<sequence length="210" mass="23917">MAQAIGYIRVSTDKQDFQNQHHAILAYANQKGLGKVSFVEVKMSSKKSEEDRKIDELLITLQPHDHLIVSELSRIGRSVVNVVTIVNQLIAKKVNIHILKEHLLIEPDMQNPFTDFQINIFSSFAQLERDLISQRTKEALQARKEKGIKLGKPKGTIQNSIYDKDQAKIKELYDLGVTLTNISKKHLGYGTIKSLSEYVKNKLNRKGNHE</sequence>
<dbReference type="InterPro" id="IPR036162">
    <property type="entry name" value="Resolvase-like_N_sf"/>
</dbReference>
<protein>
    <submittedName>
        <fullName evidence="7">Putative resolvase</fullName>
    </submittedName>
</protein>
<dbReference type="InterPro" id="IPR006118">
    <property type="entry name" value="Recombinase_CS"/>
</dbReference>
<dbReference type="InterPro" id="IPR006119">
    <property type="entry name" value="Resolv_N"/>
</dbReference>
<dbReference type="AlphaFoldDB" id="A0A1D7TGS2"/>
<evidence type="ECO:0000256" key="2">
    <source>
        <dbReference type="ARBA" id="ARBA00023125"/>
    </source>
</evidence>
<evidence type="ECO:0000256" key="1">
    <source>
        <dbReference type="ARBA" id="ARBA00022908"/>
    </source>
</evidence>
<dbReference type="PANTHER" id="PTHR30461:SF19">
    <property type="entry name" value="SITE-SPECIFIC RECOMBINASE RESOLVASE FAMILY"/>
    <property type="match status" value="1"/>
</dbReference>
<dbReference type="KEGG" id="shal:SHALO_0422"/>
<dbReference type="CDD" id="cd03768">
    <property type="entry name" value="SR_ResInv"/>
    <property type="match status" value="1"/>
</dbReference>
<feature type="active site" description="O-(5'-phospho-DNA)-serine intermediate" evidence="4 5">
    <location>
        <position position="11"/>
    </location>
</feature>
<dbReference type="PROSITE" id="PS51736">
    <property type="entry name" value="RECOMBINASES_3"/>
    <property type="match status" value="1"/>
</dbReference>
<dbReference type="InterPro" id="IPR050639">
    <property type="entry name" value="SSR_resolvase"/>
</dbReference>
<keyword evidence="2" id="KW-0238">DNA-binding</keyword>
<dbReference type="EMBL" id="CP017111">
    <property type="protein sequence ID" value="AOO64218.1"/>
    <property type="molecule type" value="Genomic_DNA"/>
</dbReference>
<keyword evidence="1" id="KW-0229">DNA integration</keyword>
<proteinExistence type="predicted"/>
<dbReference type="GO" id="GO:0000150">
    <property type="term" value="F:DNA strand exchange activity"/>
    <property type="evidence" value="ECO:0007669"/>
    <property type="project" value="InterPro"/>
</dbReference>
<keyword evidence="3" id="KW-0233">DNA recombination</keyword>
<dbReference type="GO" id="GO:0003677">
    <property type="term" value="F:DNA binding"/>
    <property type="evidence" value="ECO:0007669"/>
    <property type="project" value="UniProtKB-KW"/>
</dbReference>
<organism evidence="7 8">
    <name type="scientific">Sulfurospirillum halorespirans DSM 13726</name>
    <dbReference type="NCBI Taxonomy" id="1193502"/>
    <lineage>
        <taxon>Bacteria</taxon>
        <taxon>Pseudomonadati</taxon>
        <taxon>Campylobacterota</taxon>
        <taxon>Epsilonproteobacteria</taxon>
        <taxon>Campylobacterales</taxon>
        <taxon>Sulfurospirillaceae</taxon>
        <taxon>Sulfurospirillum</taxon>
    </lineage>
</organism>
<dbReference type="PANTHER" id="PTHR30461">
    <property type="entry name" value="DNA-INVERTASE FROM LAMBDOID PROPHAGE"/>
    <property type="match status" value="1"/>
</dbReference>
<evidence type="ECO:0000256" key="3">
    <source>
        <dbReference type="ARBA" id="ARBA00023172"/>
    </source>
</evidence>
<evidence type="ECO:0000313" key="8">
    <source>
        <dbReference type="Proteomes" id="UP000094609"/>
    </source>
</evidence>
<evidence type="ECO:0000259" key="6">
    <source>
        <dbReference type="PROSITE" id="PS51736"/>
    </source>
</evidence>
<dbReference type="RefSeq" id="WP_069477176.1">
    <property type="nucleotide sequence ID" value="NZ_CP017111.1"/>
</dbReference>
<evidence type="ECO:0000313" key="7">
    <source>
        <dbReference type="EMBL" id="AOO64218.1"/>
    </source>
</evidence>
<dbReference type="Gene3D" id="3.40.50.1390">
    <property type="entry name" value="Resolvase, N-terminal catalytic domain"/>
    <property type="match status" value="1"/>
</dbReference>
<dbReference type="SMART" id="SM00857">
    <property type="entry name" value="Resolvase"/>
    <property type="match status" value="1"/>
</dbReference>
<accession>A0A1D7TGS2</accession>
<keyword evidence="8" id="KW-1185">Reference proteome</keyword>
<gene>
    <name evidence="7" type="ORF">SHALO_0422</name>
</gene>
<dbReference type="Pfam" id="PF00239">
    <property type="entry name" value="Resolvase"/>
    <property type="match status" value="1"/>
</dbReference>
<dbReference type="STRING" id="1193502.SHALO_0422"/>
<name>A0A1D7TGS2_9BACT</name>
<dbReference type="GO" id="GO:0015074">
    <property type="term" value="P:DNA integration"/>
    <property type="evidence" value="ECO:0007669"/>
    <property type="project" value="UniProtKB-KW"/>
</dbReference>